<comment type="similarity">
    <text evidence="10">Belongs to the glycosyl hydrolase 10 (cellulase F) family.</text>
</comment>
<evidence type="ECO:0000256" key="7">
    <source>
        <dbReference type="ARBA" id="ARBA00023295"/>
    </source>
</evidence>
<dbReference type="InterPro" id="IPR001000">
    <property type="entry name" value="GH10_dom"/>
</dbReference>
<feature type="domain" description="SLH" evidence="11">
    <location>
        <begin position="382"/>
        <end position="441"/>
    </location>
</feature>
<keyword evidence="3" id="KW-0858">Xylan degradation</keyword>
<feature type="domain" description="SLH" evidence="11">
    <location>
        <begin position="442"/>
        <end position="505"/>
    </location>
</feature>
<dbReference type="UniPathway" id="UPA00114"/>
<dbReference type="OrthoDB" id="9809277at2"/>
<feature type="domain" description="GH10" evidence="12">
    <location>
        <begin position="27"/>
        <end position="374"/>
    </location>
</feature>
<dbReference type="Pfam" id="PF00395">
    <property type="entry name" value="SLH"/>
    <property type="match status" value="3"/>
</dbReference>
<keyword evidence="8 10" id="KW-0624">Polysaccharide degradation</keyword>
<keyword evidence="5 10" id="KW-0378">Hydrolase</keyword>
<dbReference type="PROSITE" id="PS51760">
    <property type="entry name" value="GH10_2"/>
    <property type="match status" value="1"/>
</dbReference>
<dbReference type="PANTHER" id="PTHR31490">
    <property type="entry name" value="GLYCOSYL HYDROLASE"/>
    <property type="match status" value="1"/>
</dbReference>
<dbReference type="PRINTS" id="PR00134">
    <property type="entry name" value="GLHYDRLASE10"/>
</dbReference>
<dbReference type="InterPro" id="IPR031158">
    <property type="entry name" value="GH10_AS"/>
</dbReference>
<evidence type="ECO:0000256" key="8">
    <source>
        <dbReference type="ARBA" id="ARBA00023326"/>
    </source>
</evidence>
<gene>
    <name evidence="13" type="ORF">D7Z54_18425</name>
</gene>
<evidence type="ECO:0000313" key="14">
    <source>
        <dbReference type="Proteomes" id="UP000275076"/>
    </source>
</evidence>
<keyword evidence="4" id="KW-0732">Signal</keyword>
<comment type="catalytic activity">
    <reaction evidence="1 10">
        <text>Endohydrolysis of (1-&gt;4)-beta-D-xylosidic linkages in xylans.</text>
        <dbReference type="EC" id="3.2.1.8"/>
    </reaction>
</comment>
<comment type="pathway">
    <text evidence="2">Glycan degradation; xylan degradation.</text>
</comment>
<evidence type="ECO:0000256" key="3">
    <source>
        <dbReference type="ARBA" id="ARBA00022651"/>
    </source>
</evidence>
<dbReference type="PANTHER" id="PTHR31490:SF90">
    <property type="entry name" value="ENDO-1,4-BETA-XYLANASE A"/>
    <property type="match status" value="1"/>
</dbReference>
<protein>
    <recommendedName>
        <fullName evidence="10">Beta-xylanase</fullName>
        <ecNumber evidence="10">3.2.1.8</ecNumber>
    </recommendedName>
</protein>
<dbReference type="Pfam" id="PF00331">
    <property type="entry name" value="Glyco_hydro_10"/>
    <property type="match status" value="1"/>
</dbReference>
<dbReference type="RefSeq" id="WP_125557740.1">
    <property type="nucleotide sequence ID" value="NZ_RBVX01000019.1"/>
</dbReference>
<evidence type="ECO:0000259" key="11">
    <source>
        <dbReference type="PROSITE" id="PS51272"/>
    </source>
</evidence>
<dbReference type="PROSITE" id="PS51272">
    <property type="entry name" value="SLH"/>
    <property type="match status" value="3"/>
</dbReference>
<evidence type="ECO:0000256" key="4">
    <source>
        <dbReference type="ARBA" id="ARBA00022729"/>
    </source>
</evidence>
<evidence type="ECO:0000256" key="2">
    <source>
        <dbReference type="ARBA" id="ARBA00004851"/>
    </source>
</evidence>
<dbReference type="InterPro" id="IPR001119">
    <property type="entry name" value="SLH_dom"/>
</dbReference>
<dbReference type="EMBL" id="RBVX01000019">
    <property type="protein sequence ID" value="RSL31955.1"/>
    <property type="molecule type" value="Genomic_DNA"/>
</dbReference>
<dbReference type="GO" id="GO:0045493">
    <property type="term" value="P:xylan catabolic process"/>
    <property type="evidence" value="ECO:0007669"/>
    <property type="project" value="UniProtKB-UniPathway"/>
</dbReference>
<dbReference type="InterPro" id="IPR017853">
    <property type="entry name" value="GH"/>
</dbReference>
<reference evidence="13 14" key="1">
    <citation type="submission" date="2018-10" db="EMBL/GenBank/DDBJ databases">
        <title>Draft genome sequence of Bacillus salarius IM0101, isolated from a hypersaline soil in Inner Mongolia, China.</title>
        <authorList>
            <person name="Yamprayoonswat W."/>
            <person name="Boonvisut S."/>
            <person name="Jumpathong W."/>
            <person name="Sittihan S."/>
            <person name="Ruangsuj P."/>
            <person name="Wanthongcharoen S."/>
            <person name="Thongpramul N."/>
            <person name="Pimmason S."/>
            <person name="Yu B."/>
            <person name="Yasawong M."/>
        </authorList>
    </citation>
    <scope>NUCLEOTIDE SEQUENCE [LARGE SCALE GENOMIC DNA]</scope>
    <source>
        <strain evidence="13 14">IM0101</strain>
    </source>
</reference>
<evidence type="ECO:0000259" key="12">
    <source>
        <dbReference type="PROSITE" id="PS51760"/>
    </source>
</evidence>
<sequence length="570" mass="64395">MISGLALTLLTPASAVYGNESEETISAIDADPLKNRYSDSFPIGAAVEPEQLEGTHGDILKRHYNSIVAENVMKAENIQPEEGEFNFEEADKIVKFANENEMNLRFHNLIWHSQIPEWFFQDEEGNPMVDETDSEKREENKKLLLERLETHIKTIVERYKDDVDSWDVVNEVIADDASNDRGLRESKWYQITGTDYIRTAFETARQAAGEDAMLYINDYNTEEAPKRTYLYDLVKDMVEDGVPIDGVGHQSHIQIGWPSLEDTAKSINMFADLGLDNQITELDVSVYGYPPSGEWHSFDDIPESTLENQADHYDDLFDLYEELDNKISNVTFWGIADDHTWLDDRTEDPNGKDAPFVFDPDFNVKPAYWSIMDETKSDDFESEITFTDIDDSFWAKDSIHHLAASGIVQGYDDGTFAPNANMTRAQFTSILSQSLEMDRLDYDGSFTDVQEGDWFAEDLMAAANAGIINGRSDGTFAPNKDVTRQQAAVMLSRAMDVSGFNHEDLDLDKSINSFTDAGRIDSWAKKDVERLLQAGIVNGRNNGNTFAPKMGTSRAQMAVMTDEFLQFISP</sequence>
<organism evidence="13 14">
    <name type="scientific">Salibacterium salarium</name>
    <dbReference type="NCBI Taxonomy" id="284579"/>
    <lineage>
        <taxon>Bacteria</taxon>
        <taxon>Bacillati</taxon>
        <taxon>Bacillota</taxon>
        <taxon>Bacilli</taxon>
        <taxon>Bacillales</taxon>
        <taxon>Bacillaceae</taxon>
    </lineage>
</organism>
<keyword evidence="14" id="KW-1185">Reference proteome</keyword>
<keyword evidence="6 10" id="KW-0119">Carbohydrate metabolism</keyword>
<evidence type="ECO:0000256" key="1">
    <source>
        <dbReference type="ARBA" id="ARBA00000681"/>
    </source>
</evidence>
<evidence type="ECO:0000256" key="6">
    <source>
        <dbReference type="ARBA" id="ARBA00023277"/>
    </source>
</evidence>
<dbReference type="PROSITE" id="PS00591">
    <property type="entry name" value="GH10_1"/>
    <property type="match status" value="1"/>
</dbReference>
<evidence type="ECO:0000313" key="13">
    <source>
        <dbReference type="EMBL" id="RSL31955.1"/>
    </source>
</evidence>
<dbReference type="GO" id="GO:0031176">
    <property type="term" value="F:endo-1,4-beta-xylanase activity"/>
    <property type="evidence" value="ECO:0007669"/>
    <property type="project" value="UniProtKB-EC"/>
</dbReference>
<evidence type="ECO:0000256" key="10">
    <source>
        <dbReference type="RuleBase" id="RU361174"/>
    </source>
</evidence>
<dbReference type="SMART" id="SM00633">
    <property type="entry name" value="Glyco_10"/>
    <property type="match status" value="1"/>
</dbReference>
<dbReference type="SUPFAM" id="SSF51445">
    <property type="entry name" value="(Trans)glycosidases"/>
    <property type="match status" value="1"/>
</dbReference>
<dbReference type="Gene3D" id="3.20.20.80">
    <property type="entry name" value="Glycosidases"/>
    <property type="match status" value="1"/>
</dbReference>
<proteinExistence type="inferred from homology"/>
<keyword evidence="7 10" id="KW-0326">Glycosidase</keyword>
<accession>A0A428N0K5</accession>
<evidence type="ECO:0000256" key="9">
    <source>
        <dbReference type="PROSITE-ProRule" id="PRU10061"/>
    </source>
</evidence>
<dbReference type="EC" id="3.2.1.8" evidence="10"/>
<name>A0A428N0K5_9BACI</name>
<dbReference type="Proteomes" id="UP000275076">
    <property type="component" value="Unassembled WGS sequence"/>
</dbReference>
<dbReference type="InterPro" id="IPR044846">
    <property type="entry name" value="GH10"/>
</dbReference>
<dbReference type="AlphaFoldDB" id="A0A428N0K5"/>
<evidence type="ECO:0000256" key="5">
    <source>
        <dbReference type="ARBA" id="ARBA00022801"/>
    </source>
</evidence>
<feature type="domain" description="SLH" evidence="11">
    <location>
        <begin position="511"/>
        <end position="570"/>
    </location>
</feature>
<feature type="active site" description="Nucleophile" evidence="9">
    <location>
        <position position="281"/>
    </location>
</feature>
<comment type="caution">
    <text evidence="13">The sequence shown here is derived from an EMBL/GenBank/DDBJ whole genome shotgun (WGS) entry which is preliminary data.</text>
</comment>